<keyword evidence="4" id="KW-0862">Zinc</keyword>
<dbReference type="SMART" id="SM00947">
    <property type="entry name" value="Pro_CA"/>
    <property type="match status" value="1"/>
</dbReference>
<organism evidence="6">
    <name type="scientific">freshwater metagenome</name>
    <dbReference type="NCBI Taxonomy" id="449393"/>
    <lineage>
        <taxon>unclassified sequences</taxon>
        <taxon>metagenomes</taxon>
        <taxon>ecological metagenomes</taxon>
    </lineage>
</organism>
<evidence type="ECO:0000256" key="2">
    <source>
        <dbReference type="ARBA" id="ARBA00006217"/>
    </source>
</evidence>
<dbReference type="Pfam" id="PF00484">
    <property type="entry name" value="Pro_CA"/>
    <property type="match status" value="1"/>
</dbReference>
<gene>
    <name evidence="6" type="ORF">UFOPK1493_04088</name>
</gene>
<accession>A0A6J6G817</accession>
<dbReference type="PANTHER" id="PTHR43175:SF3">
    <property type="entry name" value="CARBON DISULFIDE HYDROLASE"/>
    <property type="match status" value="1"/>
</dbReference>
<reference evidence="6" key="1">
    <citation type="submission" date="2020-05" db="EMBL/GenBank/DDBJ databases">
        <authorList>
            <person name="Chiriac C."/>
            <person name="Salcher M."/>
            <person name="Ghai R."/>
            <person name="Kavagutti S V."/>
        </authorList>
    </citation>
    <scope>NUCLEOTIDE SEQUENCE</scope>
</reference>
<dbReference type="InterPro" id="IPR001765">
    <property type="entry name" value="Carbonic_anhydrase"/>
</dbReference>
<keyword evidence="3" id="KW-0479">Metal-binding</keyword>
<sequence length="186" mass="20640">MTDDPTASATTEPATTEPGTTGFRANVDELVANNLRYHESFGDGPLDVRPRRKLAIVACMDSRMDIFDMLGLAHGEAHIIRNAGGVVTDDVIRSLVLSQRRLGTEEIILIHHTNCGLEGVSVDEFKKELEDEVGIRPWWALEAFTDPDADVRQSIKRLQLSPFVKYKDHISGFVYDVHTGLLSPVL</sequence>
<evidence type="ECO:0000256" key="3">
    <source>
        <dbReference type="ARBA" id="ARBA00022723"/>
    </source>
</evidence>
<evidence type="ECO:0000256" key="4">
    <source>
        <dbReference type="ARBA" id="ARBA00022833"/>
    </source>
</evidence>
<dbReference type="CDD" id="cd03379">
    <property type="entry name" value="beta_CA_cladeD"/>
    <property type="match status" value="1"/>
</dbReference>
<feature type="compositionally biased region" description="Low complexity" evidence="5">
    <location>
        <begin position="1"/>
        <end position="22"/>
    </location>
</feature>
<dbReference type="Gene3D" id="3.40.1050.10">
    <property type="entry name" value="Carbonic anhydrase"/>
    <property type="match status" value="1"/>
</dbReference>
<dbReference type="AlphaFoldDB" id="A0A6J6G817"/>
<dbReference type="GO" id="GO:0004089">
    <property type="term" value="F:carbonate dehydratase activity"/>
    <property type="evidence" value="ECO:0007669"/>
    <property type="project" value="InterPro"/>
</dbReference>
<dbReference type="SUPFAM" id="SSF53056">
    <property type="entry name" value="beta-carbonic anhydrase, cab"/>
    <property type="match status" value="1"/>
</dbReference>
<comment type="similarity">
    <text evidence="2">Belongs to the beta-class carbonic anhydrase family.</text>
</comment>
<dbReference type="InterPro" id="IPR036874">
    <property type="entry name" value="Carbonic_anhydrase_sf"/>
</dbReference>
<evidence type="ECO:0000313" key="6">
    <source>
        <dbReference type="EMBL" id="CAB4597406.1"/>
    </source>
</evidence>
<protein>
    <submittedName>
        <fullName evidence="6">Unannotated protein</fullName>
    </submittedName>
</protein>
<evidence type="ECO:0000256" key="1">
    <source>
        <dbReference type="ARBA" id="ARBA00001947"/>
    </source>
</evidence>
<name>A0A6J6G817_9ZZZZ</name>
<dbReference type="GO" id="GO:0008270">
    <property type="term" value="F:zinc ion binding"/>
    <property type="evidence" value="ECO:0007669"/>
    <property type="project" value="InterPro"/>
</dbReference>
<proteinExistence type="inferred from homology"/>
<evidence type="ECO:0000256" key="5">
    <source>
        <dbReference type="SAM" id="MobiDB-lite"/>
    </source>
</evidence>
<dbReference type="EMBL" id="CAEZSR010000283">
    <property type="protein sequence ID" value="CAB4597406.1"/>
    <property type="molecule type" value="Genomic_DNA"/>
</dbReference>
<dbReference type="PANTHER" id="PTHR43175">
    <property type="entry name" value="CARBONIC ANHYDRASE"/>
    <property type="match status" value="1"/>
</dbReference>
<feature type="region of interest" description="Disordered" evidence="5">
    <location>
        <begin position="1"/>
        <end position="23"/>
    </location>
</feature>
<comment type="cofactor">
    <cofactor evidence="1">
        <name>Zn(2+)</name>
        <dbReference type="ChEBI" id="CHEBI:29105"/>
    </cofactor>
</comment>